<proteinExistence type="predicted"/>
<dbReference type="Proteomes" id="UP000001660">
    <property type="component" value="Chromosome"/>
</dbReference>
<evidence type="ECO:0000313" key="1">
    <source>
        <dbReference type="EMBL" id="CBK42218.1"/>
    </source>
</evidence>
<evidence type="ECO:0000313" key="2">
    <source>
        <dbReference type="Proteomes" id="UP000001660"/>
    </source>
</evidence>
<keyword evidence="2" id="KW-1185">Reference proteome</keyword>
<gene>
    <name evidence="1" type="ORF">NIDE2508</name>
</gene>
<organism evidence="1 2">
    <name type="scientific">Nitrospira defluvii</name>
    <dbReference type="NCBI Taxonomy" id="330214"/>
    <lineage>
        <taxon>Bacteria</taxon>
        <taxon>Pseudomonadati</taxon>
        <taxon>Nitrospirota</taxon>
        <taxon>Nitrospiria</taxon>
        <taxon>Nitrospirales</taxon>
        <taxon>Nitrospiraceae</taxon>
        <taxon>Nitrospira</taxon>
    </lineage>
</organism>
<dbReference type="HOGENOM" id="CLU_3416690_0_0_0"/>
<dbReference type="KEGG" id="nde:NIDE2508"/>
<accession>D8PG31</accession>
<dbReference type="STRING" id="330214.NIDE2508"/>
<dbReference type="EMBL" id="FP929003">
    <property type="protein sequence ID" value="CBK42218.1"/>
    <property type="molecule type" value="Genomic_DNA"/>
</dbReference>
<sequence length="26" mass="2777">MLVAALIAFCGGVMWLKINAAEGLRE</sequence>
<protein>
    <submittedName>
        <fullName evidence="1">Uncharacterized protein</fullName>
    </submittedName>
</protein>
<dbReference type="AlphaFoldDB" id="D8PG31"/>
<reference evidence="1 2" key="1">
    <citation type="journal article" date="2010" name="Proc. Natl. Acad. Sci. U.S.A.">
        <title>A Nitrospira metagenome illuminates the physiology and evolution of globally important nitrite-oxidizing bacteria.</title>
        <authorList>
            <person name="Lucker S."/>
            <person name="Wagner M."/>
            <person name="Maixner F."/>
            <person name="Pelletier E."/>
            <person name="Koch H."/>
            <person name="Vacherie B."/>
            <person name="Rattei T."/>
            <person name="Sinninghe Damste J."/>
            <person name="Spieck E."/>
            <person name="Le Paslier D."/>
            <person name="Daims H."/>
        </authorList>
    </citation>
    <scope>NUCLEOTIDE SEQUENCE [LARGE SCALE GENOMIC DNA]</scope>
</reference>
<name>D8PG31_9BACT</name>